<reference evidence="5" key="1">
    <citation type="submission" date="2022-08" db="EMBL/GenBank/DDBJ databases">
        <title>Novel sulfate-reducing endosymbionts in the free-living metamonad Anaeramoeba.</title>
        <authorList>
            <person name="Jerlstrom-Hultqvist J."/>
            <person name="Cepicka I."/>
            <person name="Gallot-Lavallee L."/>
            <person name="Salas-Leiva D."/>
            <person name="Curtis B.A."/>
            <person name="Zahonova K."/>
            <person name="Pipaliya S."/>
            <person name="Dacks J."/>
            <person name="Roger A.J."/>
        </authorList>
    </citation>
    <scope>NUCLEOTIDE SEQUENCE</scope>
    <source>
        <strain evidence="5">Schooner1</strain>
    </source>
</reference>
<accession>A0ABQ8XF16</accession>
<gene>
    <name evidence="5" type="ORF">M0813_06618</name>
</gene>
<feature type="compositionally biased region" description="Basic residues" evidence="3">
    <location>
        <begin position="102"/>
        <end position="118"/>
    </location>
</feature>
<dbReference type="InterPro" id="IPR009071">
    <property type="entry name" value="HMG_box_dom"/>
</dbReference>
<dbReference type="CDD" id="cd00084">
    <property type="entry name" value="HMG-box_SF"/>
    <property type="match status" value="1"/>
</dbReference>
<evidence type="ECO:0000256" key="1">
    <source>
        <dbReference type="ARBA" id="ARBA00023125"/>
    </source>
</evidence>
<feature type="DNA-binding region" description="HMG box" evidence="2">
    <location>
        <begin position="15"/>
        <end position="83"/>
    </location>
</feature>
<comment type="caution">
    <text evidence="5">The sequence shown here is derived from an EMBL/GenBank/DDBJ whole genome shotgun (WGS) entry which is preliminary data.</text>
</comment>
<dbReference type="InterPro" id="IPR050342">
    <property type="entry name" value="HMGB"/>
</dbReference>
<protein>
    <submittedName>
        <fullName evidence="5">High mobility group protein dsp1</fullName>
    </submittedName>
</protein>
<evidence type="ECO:0000256" key="3">
    <source>
        <dbReference type="SAM" id="MobiDB-lite"/>
    </source>
</evidence>
<evidence type="ECO:0000259" key="4">
    <source>
        <dbReference type="PROSITE" id="PS50118"/>
    </source>
</evidence>
<feature type="region of interest" description="Disordered" evidence="3">
    <location>
        <begin position="176"/>
        <end position="285"/>
    </location>
</feature>
<dbReference type="EMBL" id="JAOAOG010000310">
    <property type="protein sequence ID" value="KAJ6230627.1"/>
    <property type="molecule type" value="Genomic_DNA"/>
</dbReference>
<organism evidence="5 6">
    <name type="scientific">Anaeramoeba flamelloides</name>
    <dbReference type="NCBI Taxonomy" id="1746091"/>
    <lineage>
        <taxon>Eukaryota</taxon>
        <taxon>Metamonada</taxon>
        <taxon>Anaeramoebidae</taxon>
        <taxon>Anaeramoeba</taxon>
    </lineage>
</organism>
<evidence type="ECO:0000256" key="2">
    <source>
        <dbReference type="PROSITE-ProRule" id="PRU00267"/>
    </source>
</evidence>
<dbReference type="SMART" id="SM00398">
    <property type="entry name" value="HMG"/>
    <property type="match status" value="2"/>
</dbReference>
<dbReference type="SUPFAM" id="SSF47095">
    <property type="entry name" value="HMG-box"/>
    <property type="match status" value="2"/>
</dbReference>
<dbReference type="InterPro" id="IPR036910">
    <property type="entry name" value="HMG_box_dom_sf"/>
</dbReference>
<evidence type="ECO:0000313" key="5">
    <source>
        <dbReference type="EMBL" id="KAJ6230627.1"/>
    </source>
</evidence>
<keyword evidence="6" id="KW-1185">Reference proteome</keyword>
<dbReference type="Gene3D" id="1.10.30.10">
    <property type="entry name" value="High mobility group box domain"/>
    <property type="match status" value="2"/>
</dbReference>
<dbReference type="PANTHER" id="PTHR48112">
    <property type="entry name" value="HIGH MOBILITY GROUP PROTEIN DSP1"/>
    <property type="match status" value="1"/>
</dbReference>
<dbReference type="Pfam" id="PF09011">
    <property type="entry name" value="HMG_box_2"/>
    <property type="match status" value="1"/>
</dbReference>
<keyword evidence="1 2" id="KW-0238">DNA-binding</keyword>
<name>A0ABQ8XF16_9EUKA</name>
<feature type="region of interest" description="Disordered" evidence="3">
    <location>
        <begin position="84"/>
        <end position="122"/>
    </location>
</feature>
<dbReference type="PROSITE" id="PS50118">
    <property type="entry name" value="HMG_BOX_2"/>
    <property type="match status" value="2"/>
</dbReference>
<proteinExistence type="predicted"/>
<feature type="DNA-binding region" description="HMG box" evidence="2">
    <location>
        <begin position="116"/>
        <end position="184"/>
    </location>
</feature>
<feature type="compositionally biased region" description="Basic residues" evidence="3">
    <location>
        <begin position="197"/>
        <end position="242"/>
    </location>
</feature>
<dbReference type="Proteomes" id="UP001150062">
    <property type="component" value="Unassembled WGS sequence"/>
</dbReference>
<feature type="compositionally biased region" description="Low complexity" evidence="3">
    <location>
        <begin position="243"/>
        <end position="285"/>
    </location>
</feature>
<evidence type="ECO:0000313" key="6">
    <source>
        <dbReference type="Proteomes" id="UP001150062"/>
    </source>
</evidence>
<feature type="domain" description="HMG box" evidence="4">
    <location>
        <begin position="116"/>
        <end position="184"/>
    </location>
</feature>
<feature type="domain" description="HMG box" evidence="4">
    <location>
        <begin position="15"/>
        <end position="83"/>
    </location>
</feature>
<sequence>MSERKSQSEIEKDRPKGRLTSFMIFNKEVNPKVRKEFPDMNFTEASRECSKRWRNLSEKDKQFYIDKSEQDKIRYETAMKEFLRLHPGAERKKPTRQSSRTKVGKSRRLKRDPKKPKGTRTSYQFYSIDAWKEVKEDFPKYDTGAVSKELGRRWRNLPEKEKEYYVQKSDHDKIRYEKEMKRYNRKIKNKSNTSEGKHKKDKRRDSRRKKKDRRRSRDRSRSRRDSKRHRRRNSRKHRRRRYSSSSSGYSSFTESSTSGYSSSNSGSYTSNTSSSASYPSDSFSD</sequence>
<keyword evidence="2" id="KW-0539">Nucleus</keyword>
<dbReference type="Pfam" id="PF00505">
    <property type="entry name" value="HMG_box"/>
    <property type="match status" value="1"/>
</dbReference>
<dbReference type="PANTHER" id="PTHR48112:SF22">
    <property type="entry name" value="MITOCHONDRIAL TRANSCRIPTION FACTOR A, ISOFORM B"/>
    <property type="match status" value="1"/>
</dbReference>